<protein>
    <submittedName>
        <fullName evidence="2">ComF family protein</fullName>
    </submittedName>
</protein>
<dbReference type="InterPro" id="IPR051910">
    <property type="entry name" value="ComF/GntX_DNA_util-trans"/>
</dbReference>
<accession>A0A4R7B3E5</accession>
<feature type="domain" description="Double zinc ribbon" evidence="1">
    <location>
        <begin position="19"/>
        <end position="69"/>
    </location>
</feature>
<organism evidence="2 3">
    <name type="scientific">Paludibacterium purpuratum</name>
    <dbReference type="NCBI Taxonomy" id="1144873"/>
    <lineage>
        <taxon>Bacteria</taxon>
        <taxon>Pseudomonadati</taxon>
        <taxon>Pseudomonadota</taxon>
        <taxon>Betaproteobacteria</taxon>
        <taxon>Neisseriales</taxon>
        <taxon>Chromobacteriaceae</taxon>
        <taxon>Paludibacterium</taxon>
    </lineage>
</organism>
<dbReference type="RefSeq" id="WP_341802665.1">
    <property type="nucleotide sequence ID" value="NZ_SNZP01000011.1"/>
</dbReference>
<dbReference type="AlphaFoldDB" id="A0A4R7B3E5"/>
<dbReference type="PANTHER" id="PTHR47505:SF1">
    <property type="entry name" value="DNA UTILIZATION PROTEIN YHGH"/>
    <property type="match status" value="1"/>
</dbReference>
<dbReference type="InterPro" id="IPR029057">
    <property type="entry name" value="PRTase-like"/>
</dbReference>
<dbReference type="Pfam" id="PF18912">
    <property type="entry name" value="DZR_2"/>
    <property type="match status" value="1"/>
</dbReference>
<dbReference type="SUPFAM" id="SSF53271">
    <property type="entry name" value="PRTase-like"/>
    <property type="match status" value="1"/>
</dbReference>
<comment type="caution">
    <text evidence="2">The sequence shown here is derived from an EMBL/GenBank/DDBJ whole genome shotgun (WGS) entry which is preliminary data.</text>
</comment>
<sequence>MQSFTVSNFLSGLIDISSIFNQPCALCGNGQAQQGFCAPCHRDLPRLAPPFCSRCALPLPEAGVCGRCLRHPPIFDALHVPYVYRYPISSLIHAFKYGRRLELAGILGHLLANGTPPIDQKYDIVIAVPLSKERLAERGFNQSLELARSVVGIIPHRFLPGLCWRKCNTHSQAGLSPRQRRRNVRHAFCVETRLDGLSVAVVDDVVTTGSTLDSLASELKKWGAKRVDAWALCRTLRPKT</sequence>
<proteinExistence type="predicted"/>
<dbReference type="Gene3D" id="3.40.50.2020">
    <property type="match status" value="1"/>
</dbReference>
<keyword evidence="3" id="KW-1185">Reference proteome</keyword>
<evidence type="ECO:0000259" key="1">
    <source>
        <dbReference type="Pfam" id="PF18912"/>
    </source>
</evidence>
<evidence type="ECO:0000313" key="2">
    <source>
        <dbReference type="EMBL" id="TDR76533.1"/>
    </source>
</evidence>
<name>A0A4R7B3E5_9NEIS</name>
<dbReference type="EMBL" id="SNZP01000011">
    <property type="protein sequence ID" value="TDR76533.1"/>
    <property type="molecule type" value="Genomic_DNA"/>
</dbReference>
<evidence type="ECO:0000313" key="3">
    <source>
        <dbReference type="Proteomes" id="UP000295611"/>
    </source>
</evidence>
<dbReference type="PANTHER" id="PTHR47505">
    <property type="entry name" value="DNA UTILIZATION PROTEIN YHGH"/>
    <property type="match status" value="1"/>
</dbReference>
<dbReference type="InterPro" id="IPR044005">
    <property type="entry name" value="DZR_2"/>
</dbReference>
<reference evidence="2 3" key="1">
    <citation type="submission" date="2019-03" db="EMBL/GenBank/DDBJ databases">
        <title>Genomic Encyclopedia of Type Strains, Phase III (KMG-III): the genomes of soil and plant-associated and newly described type strains.</title>
        <authorList>
            <person name="Whitman W."/>
        </authorList>
    </citation>
    <scope>NUCLEOTIDE SEQUENCE [LARGE SCALE GENOMIC DNA]</scope>
    <source>
        <strain evidence="2 3">CECT 8976</strain>
    </source>
</reference>
<gene>
    <name evidence="2" type="ORF">DFP86_111116</name>
</gene>
<dbReference type="Proteomes" id="UP000295611">
    <property type="component" value="Unassembled WGS sequence"/>
</dbReference>